<reference evidence="2" key="1">
    <citation type="journal article" date="2012" name="J. Microbiol. Biotechnol.">
        <title>Ramlibacter ginsenosidimutans sp. nov., with ginsenoside-converting activity.</title>
        <authorList>
            <person name="Wang L."/>
            <person name="An D.S."/>
            <person name="Kim S.G."/>
            <person name="Jin F.X."/>
            <person name="Kim S.C."/>
            <person name="Lee S.T."/>
            <person name="Im W.T."/>
        </authorList>
    </citation>
    <scope>NUCLEOTIDE SEQUENCE</scope>
    <source>
        <strain evidence="2">KACC 17527</strain>
    </source>
</reference>
<keyword evidence="1" id="KW-0812">Transmembrane</keyword>
<dbReference type="EMBL" id="JAEPWM010000001">
    <property type="protein sequence ID" value="MBK6004549.1"/>
    <property type="molecule type" value="Genomic_DNA"/>
</dbReference>
<comment type="caution">
    <text evidence="2">The sequence shown here is derived from an EMBL/GenBank/DDBJ whole genome shotgun (WGS) entry which is preliminary data.</text>
</comment>
<sequence length="116" mass="12340">MKMKSWLGLVVAPVVALATQSTLYSMVTPSCGQQMRLNMHLTAAVALAIAAIFAVIAFSESSLHRGEPGSPDDDGAHPRVPRRFLADMAAAVAALSCLVILGIWFALWVNGPCELF</sequence>
<dbReference type="Proteomes" id="UP000630528">
    <property type="component" value="Unassembled WGS sequence"/>
</dbReference>
<protein>
    <submittedName>
        <fullName evidence="2">Uncharacterized protein</fullName>
    </submittedName>
</protein>
<gene>
    <name evidence="2" type="ORF">JJB11_00475</name>
</gene>
<evidence type="ECO:0000256" key="1">
    <source>
        <dbReference type="SAM" id="Phobius"/>
    </source>
</evidence>
<reference evidence="2" key="2">
    <citation type="submission" date="2021-01" db="EMBL/GenBank/DDBJ databases">
        <authorList>
            <person name="Kang M."/>
        </authorList>
    </citation>
    <scope>NUCLEOTIDE SEQUENCE</scope>
    <source>
        <strain evidence="2">KACC 17527</strain>
    </source>
</reference>
<keyword evidence="1" id="KW-0472">Membrane</keyword>
<dbReference type="AlphaFoldDB" id="A0A934WJD8"/>
<name>A0A934WJD8_9BURK</name>
<evidence type="ECO:0000313" key="3">
    <source>
        <dbReference type="Proteomes" id="UP000630528"/>
    </source>
</evidence>
<feature type="transmembrane region" description="Helical" evidence="1">
    <location>
        <begin position="41"/>
        <end position="63"/>
    </location>
</feature>
<evidence type="ECO:0000313" key="2">
    <source>
        <dbReference type="EMBL" id="MBK6004549.1"/>
    </source>
</evidence>
<accession>A0A934WJD8</accession>
<keyword evidence="1" id="KW-1133">Transmembrane helix</keyword>
<dbReference type="RefSeq" id="WP_201165945.1">
    <property type="nucleotide sequence ID" value="NZ_JAEPWM010000001.1"/>
</dbReference>
<keyword evidence="3" id="KW-1185">Reference proteome</keyword>
<proteinExistence type="predicted"/>
<organism evidence="2 3">
    <name type="scientific">Ramlibacter ginsenosidimutans</name>
    <dbReference type="NCBI Taxonomy" id="502333"/>
    <lineage>
        <taxon>Bacteria</taxon>
        <taxon>Pseudomonadati</taxon>
        <taxon>Pseudomonadota</taxon>
        <taxon>Betaproteobacteria</taxon>
        <taxon>Burkholderiales</taxon>
        <taxon>Comamonadaceae</taxon>
        <taxon>Ramlibacter</taxon>
    </lineage>
</organism>
<feature type="transmembrane region" description="Helical" evidence="1">
    <location>
        <begin position="84"/>
        <end position="107"/>
    </location>
</feature>